<comment type="caution">
    <text evidence="2">The sequence shown here is derived from an EMBL/GenBank/DDBJ whole genome shotgun (WGS) entry which is preliminary data.</text>
</comment>
<evidence type="ECO:0000313" key="2">
    <source>
        <dbReference type="EMBL" id="GEB57199.1"/>
    </source>
</evidence>
<evidence type="ECO:0000313" key="3">
    <source>
        <dbReference type="Proteomes" id="UP000315226"/>
    </source>
</evidence>
<feature type="region of interest" description="Disordered" evidence="1">
    <location>
        <begin position="21"/>
        <end position="59"/>
    </location>
</feature>
<dbReference type="Proteomes" id="UP000315226">
    <property type="component" value="Unassembled WGS sequence"/>
</dbReference>
<organism evidence="2 3">
    <name type="scientific">Streptomyces gardneri</name>
    <dbReference type="NCBI Taxonomy" id="66892"/>
    <lineage>
        <taxon>Bacteria</taxon>
        <taxon>Bacillati</taxon>
        <taxon>Actinomycetota</taxon>
        <taxon>Actinomycetes</taxon>
        <taxon>Kitasatosporales</taxon>
        <taxon>Streptomycetaceae</taxon>
        <taxon>Streptomyces</taxon>
    </lineage>
</organism>
<keyword evidence="3" id="KW-1185">Reference proteome</keyword>
<feature type="compositionally biased region" description="Basic and acidic residues" evidence="1">
    <location>
        <begin position="38"/>
        <end position="59"/>
    </location>
</feature>
<accession>A0A4Y3RIK4</accession>
<sequence>MTVGDQAGREAEEGFVDVVTSFPADAEPAEAVQPGHRPFHDPPVDAEAGADRATSRKRR</sequence>
<proteinExistence type="predicted"/>
<gene>
    <name evidence="2" type="ORF">SGA01_28040</name>
</gene>
<evidence type="ECO:0000256" key="1">
    <source>
        <dbReference type="SAM" id="MobiDB-lite"/>
    </source>
</evidence>
<dbReference type="AlphaFoldDB" id="A0A4Y3RIK4"/>
<dbReference type="EMBL" id="BJMN01000015">
    <property type="protein sequence ID" value="GEB57199.1"/>
    <property type="molecule type" value="Genomic_DNA"/>
</dbReference>
<reference evidence="2 3" key="1">
    <citation type="submission" date="2019-06" db="EMBL/GenBank/DDBJ databases">
        <title>Whole genome shotgun sequence of Streptomyces gardneri NBRC 12865.</title>
        <authorList>
            <person name="Hosoyama A."/>
            <person name="Uohara A."/>
            <person name="Ohji S."/>
            <person name="Ichikawa N."/>
        </authorList>
    </citation>
    <scope>NUCLEOTIDE SEQUENCE [LARGE SCALE GENOMIC DNA]</scope>
    <source>
        <strain evidence="2 3">NBRC 12865</strain>
    </source>
</reference>
<name>A0A4Y3RIK4_9ACTN</name>
<protein>
    <submittedName>
        <fullName evidence="2">Uncharacterized protein</fullName>
    </submittedName>
</protein>